<reference evidence="3" key="1">
    <citation type="submission" date="2016-10" db="EMBL/GenBank/DDBJ databases">
        <authorList>
            <person name="Varghese N."/>
            <person name="Submissions S."/>
        </authorList>
    </citation>
    <scope>NUCLEOTIDE SEQUENCE [LARGE SCALE GENOMIC DNA]</scope>
    <source>
        <strain evidence="3">IBRC-M 10043</strain>
    </source>
</reference>
<keyword evidence="3" id="KW-1185">Reference proteome</keyword>
<protein>
    <submittedName>
        <fullName evidence="2">Uncharacterized protein</fullName>
    </submittedName>
</protein>
<feature type="compositionally biased region" description="Pro residues" evidence="1">
    <location>
        <begin position="126"/>
        <end position="137"/>
    </location>
</feature>
<evidence type="ECO:0000313" key="2">
    <source>
        <dbReference type="EMBL" id="SEP34207.1"/>
    </source>
</evidence>
<evidence type="ECO:0000313" key="3">
    <source>
        <dbReference type="Proteomes" id="UP000198775"/>
    </source>
</evidence>
<proteinExistence type="predicted"/>
<feature type="region of interest" description="Disordered" evidence="1">
    <location>
        <begin position="72"/>
        <end position="193"/>
    </location>
</feature>
<dbReference type="Proteomes" id="UP000198775">
    <property type="component" value="Unassembled WGS sequence"/>
</dbReference>
<feature type="non-terminal residue" evidence="2">
    <location>
        <position position="1"/>
    </location>
</feature>
<feature type="compositionally biased region" description="Basic residues" evidence="1">
    <location>
        <begin position="150"/>
        <end position="177"/>
    </location>
</feature>
<accession>A0A1H8X3G8</accession>
<sequence>GSVIDSATVAVWPLPALGVLAVAAPDIASEFTPAGLPRSIVAGAADRGDWRPREPASPWRPPGTWVAESAIEDTGGGQRNGGRLASPTQPIPARDAGRCFSPAGPVTYVQQYSGTARSRRSCRSPARPPSSPSPPGQPVSSEHLDDHWRDRRRRRRRHRGRRSRHHRRQLTALHRLRPAPPRDRDHTATATATAPRAALALAEPAPAALAAAPPRAALRREALRRRPLAGVWNWPEAIPRRFA</sequence>
<dbReference type="AlphaFoldDB" id="A0A1H8X3G8"/>
<organism evidence="2 3">
    <name type="scientific">Halorientalis persicus</name>
    <dbReference type="NCBI Taxonomy" id="1367881"/>
    <lineage>
        <taxon>Archaea</taxon>
        <taxon>Methanobacteriati</taxon>
        <taxon>Methanobacteriota</taxon>
        <taxon>Stenosarchaea group</taxon>
        <taxon>Halobacteria</taxon>
        <taxon>Halobacteriales</taxon>
        <taxon>Haloarculaceae</taxon>
        <taxon>Halorientalis</taxon>
    </lineage>
</organism>
<gene>
    <name evidence="2" type="ORF">SAMN05216388_11071</name>
</gene>
<name>A0A1H8X3G8_9EURY</name>
<evidence type="ECO:0000256" key="1">
    <source>
        <dbReference type="SAM" id="MobiDB-lite"/>
    </source>
</evidence>
<dbReference type="EMBL" id="FOCX01000107">
    <property type="protein sequence ID" value="SEP34207.1"/>
    <property type="molecule type" value="Genomic_DNA"/>
</dbReference>